<accession>A0A4Z0AT68</accession>
<dbReference type="Proteomes" id="UP000297391">
    <property type="component" value="Unassembled WGS sequence"/>
</dbReference>
<protein>
    <submittedName>
        <fullName evidence="1">Alpha/beta hydrolase</fullName>
    </submittedName>
</protein>
<dbReference type="Gene3D" id="3.40.50.1820">
    <property type="entry name" value="alpha/beta hydrolase"/>
    <property type="match status" value="1"/>
</dbReference>
<dbReference type="GO" id="GO:0016787">
    <property type="term" value="F:hydrolase activity"/>
    <property type="evidence" value="ECO:0007669"/>
    <property type="project" value="UniProtKB-KW"/>
</dbReference>
<dbReference type="OrthoDB" id="5451115at2"/>
<name>A0A4Z0AT68_9PSED</name>
<evidence type="ECO:0000313" key="2">
    <source>
        <dbReference type="Proteomes" id="UP000297391"/>
    </source>
</evidence>
<proteinExistence type="predicted"/>
<dbReference type="AlphaFoldDB" id="A0A4Z0AT68"/>
<organism evidence="1 2">
    <name type="scientific">Pseudomonas kairouanensis</name>
    <dbReference type="NCBI Taxonomy" id="2293832"/>
    <lineage>
        <taxon>Bacteria</taxon>
        <taxon>Pseudomonadati</taxon>
        <taxon>Pseudomonadota</taxon>
        <taxon>Gammaproteobacteria</taxon>
        <taxon>Pseudomonadales</taxon>
        <taxon>Pseudomonadaceae</taxon>
        <taxon>Pseudomonas</taxon>
    </lineage>
</organism>
<keyword evidence="1" id="KW-0378">Hydrolase</keyword>
<dbReference type="EMBL" id="QUZU01000013">
    <property type="protein sequence ID" value="TFY89158.1"/>
    <property type="molecule type" value="Genomic_DNA"/>
</dbReference>
<dbReference type="InterPro" id="IPR029058">
    <property type="entry name" value="AB_hydrolase_fold"/>
</dbReference>
<comment type="caution">
    <text evidence="1">The sequence shown here is derived from an EMBL/GenBank/DDBJ whole genome shotgun (WGS) entry which is preliminary data.</text>
</comment>
<keyword evidence="2" id="KW-1185">Reference proteome</keyword>
<sequence length="274" mass="29276">MACLLSLWLGGCAVVPEQGELNRHAQSLAQAGGLVRAQVQTEGFVLTSFYRITRLDQPLTVYIEGDGFAWRTRSQPSLNPTPIKALGLALAAKDPAANVVYLARPCQFTPMAANPGCDMSDWTSKRFAEAVVMAMNQAVGQYAARVPGQPLNLVGYSGGGTIAALLAARRTDVASLRTVAGNLDVAEVNRLHRVTPMPGSLNPIDLAPRLSHLPQIHYVGSEDTVVPASIAQGFARAVGGRCTQVRLVPGMGHDSDWAQRWPELLREPATCSLP</sequence>
<reference evidence="1 2" key="1">
    <citation type="journal article" date="2019" name="Syst. Appl. Microbiol.">
        <title>New species of pathogenic Pseudomonas isolated from citrus in Tunisia: Proposal of Pseudomonas kairouanensis sp. nov. and Pseudomonas nabeulensis sp. nov.</title>
        <authorList>
            <person name="Oueslati M."/>
            <person name="Mulet M."/>
            <person name="Gomila M."/>
            <person name="Berge O."/>
            <person name="Hajlaoui M.R."/>
            <person name="Lalucat J."/>
            <person name="Sadfi-Zouaoui N."/>
            <person name="Garcia-Valdes E."/>
        </authorList>
    </citation>
    <scope>NUCLEOTIDE SEQUENCE [LARGE SCALE GENOMIC DNA]</scope>
    <source>
        <strain evidence="1 2">KC12</strain>
    </source>
</reference>
<evidence type="ECO:0000313" key="1">
    <source>
        <dbReference type="EMBL" id="TFY89158.1"/>
    </source>
</evidence>
<dbReference type="SUPFAM" id="SSF53474">
    <property type="entry name" value="alpha/beta-Hydrolases"/>
    <property type="match status" value="1"/>
</dbReference>
<gene>
    <name evidence="1" type="ORF">DYL59_13165</name>
</gene>